<dbReference type="InterPro" id="IPR036726">
    <property type="entry name" value="GTP1_OBG_dom_sf"/>
</dbReference>
<keyword evidence="2 8" id="KW-0963">Cytoplasm</keyword>
<dbReference type="GO" id="GO:0005525">
    <property type="term" value="F:GTP binding"/>
    <property type="evidence" value="ECO:0007669"/>
    <property type="project" value="UniProtKB-UniRule"/>
</dbReference>
<dbReference type="GO" id="GO:0003924">
    <property type="term" value="F:GTPase activity"/>
    <property type="evidence" value="ECO:0007669"/>
    <property type="project" value="UniProtKB-UniRule"/>
</dbReference>
<keyword evidence="6 8" id="KW-0460">Magnesium</keyword>
<evidence type="ECO:0000259" key="9">
    <source>
        <dbReference type="PROSITE" id="PS51710"/>
    </source>
</evidence>
<dbReference type="Pfam" id="PF01018">
    <property type="entry name" value="GTP1_OBG"/>
    <property type="match status" value="1"/>
</dbReference>
<evidence type="ECO:0000256" key="1">
    <source>
        <dbReference type="ARBA" id="ARBA00007699"/>
    </source>
</evidence>
<comment type="subcellular location">
    <subcellularLocation>
        <location evidence="8">Cytoplasm</location>
    </subcellularLocation>
</comment>
<dbReference type="EC" id="3.6.5.-" evidence="8"/>
<dbReference type="GO" id="GO:0000287">
    <property type="term" value="F:magnesium ion binding"/>
    <property type="evidence" value="ECO:0007669"/>
    <property type="project" value="InterPro"/>
</dbReference>
<dbReference type="Pfam" id="PF01926">
    <property type="entry name" value="MMR_HSR1"/>
    <property type="match status" value="1"/>
</dbReference>
<dbReference type="NCBIfam" id="NF008956">
    <property type="entry name" value="PRK12299.1"/>
    <property type="match status" value="1"/>
</dbReference>
<dbReference type="InterPro" id="IPR006074">
    <property type="entry name" value="GTP1-OBG_CS"/>
</dbReference>
<dbReference type="InterPro" id="IPR031167">
    <property type="entry name" value="G_OBG"/>
</dbReference>
<dbReference type="EMBL" id="FOBS01000022">
    <property type="protein sequence ID" value="SEM56434.1"/>
    <property type="molecule type" value="Genomic_DNA"/>
</dbReference>
<gene>
    <name evidence="8" type="primary">obg</name>
    <name evidence="11" type="ORF">SAMN04489760_12246</name>
</gene>
<dbReference type="PROSITE" id="PS51710">
    <property type="entry name" value="G_OBG"/>
    <property type="match status" value="1"/>
</dbReference>
<dbReference type="HAMAP" id="MF_01454">
    <property type="entry name" value="GTPase_Obg"/>
    <property type="match status" value="1"/>
</dbReference>
<keyword evidence="3 8" id="KW-0479">Metal-binding</keyword>
<evidence type="ECO:0000256" key="5">
    <source>
        <dbReference type="ARBA" id="ARBA00022801"/>
    </source>
</evidence>
<dbReference type="PIRSF" id="PIRSF002401">
    <property type="entry name" value="GTP_bd_Obg/CgtA"/>
    <property type="match status" value="1"/>
</dbReference>
<dbReference type="InterPro" id="IPR006169">
    <property type="entry name" value="GTP1_OBG_dom"/>
</dbReference>
<comment type="similarity">
    <text evidence="1 8">Belongs to the TRAFAC class OBG-HflX-like GTPase superfamily. OBG GTPase family.</text>
</comment>
<evidence type="ECO:0000256" key="8">
    <source>
        <dbReference type="HAMAP-Rule" id="MF_01454"/>
    </source>
</evidence>
<dbReference type="InterPro" id="IPR027417">
    <property type="entry name" value="P-loop_NTPase"/>
</dbReference>
<dbReference type="SUPFAM" id="SSF82051">
    <property type="entry name" value="Obg GTP-binding protein N-terminal domain"/>
    <property type="match status" value="1"/>
</dbReference>
<dbReference type="STRING" id="43775.SAMN04489760_12246"/>
<dbReference type="GO" id="GO:0043022">
    <property type="term" value="F:ribosome binding"/>
    <property type="evidence" value="ECO:0007669"/>
    <property type="project" value="UniProtKB-ARBA"/>
</dbReference>
<feature type="binding site" evidence="8">
    <location>
        <begin position="313"/>
        <end position="315"/>
    </location>
    <ligand>
        <name>GTP</name>
        <dbReference type="ChEBI" id="CHEBI:37565"/>
    </ligand>
</feature>
<dbReference type="PRINTS" id="PR00326">
    <property type="entry name" value="GTP1OBG"/>
</dbReference>
<keyword evidence="7 8" id="KW-0342">GTP-binding</keyword>
<sequence>MKFIDEAKIYVRAGDGGRGCVSFRREKYVPFGGPNGGDGGKGGDVIIEASASHNTLLSLKYNQHHVAKSGGHGEGSNRTGRSASDLIVPVPVGTLVMDFESGEVLADLVTEGQRFVVAHGGIGGRGNARFATATNRAPRFAQPGIPGEERWIRLELKLLADVGIIGFPNVGKSTFISRVSAARPKIADYPFTTLTPHLGVVRYGDDFQTFVLADIPGLIEGAHEGVGMGIQFLRHIERTSLLLHILDISREEADTGWHDFEVINSELASYSSDLILKPQIVAVNKTDLPVTRQKLAVTQSIFAEKGIVLYPFSAATGEGIPVLLQKIGETLENIRNRQTNHE</sequence>
<dbReference type="OrthoDB" id="9807318at2"/>
<comment type="subunit">
    <text evidence="8">Monomer.</text>
</comment>
<feature type="binding site" evidence="8">
    <location>
        <begin position="284"/>
        <end position="287"/>
    </location>
    <ligand>
        <name>GTP</name>
        <dbReference type="ChEBI" id="CHEBI:37565"/>
    </ligand>
</feature>
<dbReference type="PANTHER" id="PTHR11702">
    <property type="entry name" value="DEVELOPMENTALLY REGULATED GTP-BINDING PROTEIN-RELATED"/>
    <property type="match status" value="1"/>
</dbReference>
<dbReference type="InterPro" id="IPR014100">
    <property type="entry name" value="GTP-bd_Obg/CgtA"/>
</dbReference>
<keyword evidence="5 8" id="KW-0378">Hydrolase</keyword>
<feature type="binding site" evidence="8">
    <location>
        <begin position="191"/>
        <end position="195"/>
    </location>
    <ligand>
        <name>GTP</name>
        <dbReference type="ChEBI" id="CHEBI:37565"/>
    </ligand>
</feature>
<dbReference type="PANTHER" id="PTHR11702:SF31">
    <property type="entry name" value="MITOCHONDRIAL RIBOSOME-ASSOCIATED GTPASE 2"/>
    <property type="match status" value="1"/>
</dbReference>
<name>A0A1H7ZEK5_9BACT</name>
<comment type="cofactor">
    <cofactor evidence="8">
        <name>Mg(2+)</name>
        <dbReference type="ChEBI" id="CHEBI:18420"/>
    </cofactor>
</comment>
<dbReference type="NCBIfam" id="NF008954">
    <property type="entry name" value="PRK12296.1"/>
    <property type="match status" value="1"/>
</dbReference>
<feature type="binding site" evidence="8">
    <location>
        <position position="193"/>
    </location>
    <ligand>
        <name>Mg(2+)</name>
        <dbReference type="ChEBI" id="CHEBI:18420"/>
    </ligand>
</feature>
<dbReference type="FunFam" id="2.70.210.12:FF:000001">
    <property type="entry name" value="GTPase Obg"/>
    <property type="match status" value="1"/>
</dbReference>
<dbReference type="GO" id="GO:0042254">
    <property type="term" value="P:ribosome biogenesis"/>
    <property type="evidence" value="ECO:0007669"/>
    <property type="project" value="UniProtKB-UniRule"/>
</dbReference>
<dbReference type="NCBIfam" id="NF008955">
    <property type="entry name" value="PRK12297.1"/>
    <property type="match status" value="1"/>
</dbReference>
<evidence type="ECO:0000313" key="11">
    <source>
        <dbReference type="EMBL" id="SEM56434.1"/>
    </source>
</evidence>
<dbReference type="NCBIfam" id="TIGR02729">
    <property type="entry name" value="Obg_CgtA"/>
    <property type="match status" value="1"/>
</dbReference>
<feature type="binding site" evidence="8">
    <location>
        <begin position="214"/>
        <end position="217"/>
    </location>
    <ligand>
        <name>GTP</name>
        <dbReference type="ChEBI" id="CHEBI:37565"/>
    </ligand>
</feature>
<keyword evidence="12" id="KW-1185">Reference proteome</keyword>
<evidence type="ECO:0000256" key="3">
    <source>
        <dbReference type="ARBA" id="ARBA00022723"/>
    </source>
</evidence>
<feature type="binding site" evidence="8">
    <location>
        <position position="173"/>
    </location>
    <ligand>
        <name>Mg(2+)</name>
        <dbReference type="ChEBI" id="CHEBI:18420"/>
    </ligand>
</feature>
<feature type="domain" description="OBG-type G" evidence="9">
    <location>
        <begin position="160"/>
        <end position="332"/>
    </location>
</feature>
<organism evidence="11 12">
    <name type="scientific">Syntrophus gentianae</name>
    <dbReference type="NCBI Taxonomy" id="43775"/>
    <lineage>
        <taxon>Bacteria</taxon>
        <taxon>Pseudomonadati</taxon>
        <taxon>Thermodesulfobacteriota</taxon>
        <taxon>Syntrophia</taxon>
        <taxon>Syntrophales</taxon>
        <taxon>Syntrophaceae</taxon>
        <taxon>Syntrophus</taxon>
    </lineage>
</organism>
<dbReference type="PROSITE" id="PS51883">
    <property type="entry name" value="OBG"/>
    <property type="match status" value="1"/>
</dbReference>
<dbReference type="InterPro" id="IPR045086">
    <property type="entry name" value="OBG_GTPase"/>
</dbReference>
<evidence type="ECO:0000256" key="7">
    <source>
        <dbReference type="ARBA" id="ARBA00023134"/>
    </source>
</evidence>
<dbReference type="GO" id="GO:0005737">
    <property type="term" value="C:cytoplasm"/>
    <property type="evidence" value="ECO:0007669"/>
    <property type="project" value="UniProtKB-SubCell"/>
</dbReference>
<dbReference type="PROSITE" id="PS00905">
    <property type="entry name" value="GTP1_OBG"/>
    <property type="match status" value="1"/>
</dbReference>
<evidence type="ECO:0000256" key="4">
    <source>
        <dbReference type="ARBA" id="ARBA00022741"/>
    </source>
</evidence>
<feature type="domain" description="Obg" evidence="10">
    <location>
        <begin position="1"/>
        <end position="159"/>
    </location>
</feature>
<dbReference type="InterPro" id="IPR006073">
    <property type="entry name" value="GTP-bd"/>
</dbReference>
<keyword evidence="4 8" id="KW-0547">Nucleotide-binding</keyword>
<dbReference type="Gene3D" id="2.70.210.12">
    <property type="entry name" value="GTP1/OBG domain"/>
    <property type="match status" value="1"/>
</dbReference>
<dbReference type="CDD" id="cd01898">
    <property type="entry name" value="Obg"/>
    <property type="match status" value="1"/>
</dbReference>
<proteinExistence type="inferred from homology"/>
<evidence type="ECO:0000256" key="2">
    <source>
        <dbReference type="ARBA" id="ARBA00022490"/>
    </source>
</evidence>
<dbReference type="Gene3D" id="3.40.50.300">
    <property type="entry name" value="P-loop containing nucleotide triphosphate hydrolases"/>
    <property type="match status" value="1"/>
</dbReference>
<dbReference type="AlphaFoldDB" id="A0A1H7ZEK5"/>
<feature type="binding site" evidence="8">
    <location>
        <begin position="166"/>
        <end position="173"/>
    </location>
    <ligand>
        <name>GTP</name>
        <dbReference type="ChEBI" id="CHEBI:37565"/>
    </ligand>
</feature>
<reference evidence="11 12" key="1">
    <citation type="submission" date="2016-10" db="EMBL/GenBank/DDBJ databases">
        <authorList>
            <person name="de Groot N.N."/>
        </authorList>
    </citation>
    <scope>NUCLEOTIDE SEQUENCE [LARGE SCALE GENOMIC DNA]</scope>
    <source>
        <strain evidence="11 12">DSM 8423</strain>
    </source>
</reference>
<comment type="function">
    <text evidence="8">An essential GTPase which binds GTP, GDP and possibly (p)ppGpp with moderate affinity, with high nucleotide exchange rates and a fairly low GTP hydrolysis rate. Plays a role in control of the cell cycle, stress response, ribosome biogenesis and in those bacteria that undergo differentiation, in morphogenesis control.</text>
</comment>
<protein>
    <recommendedName>
        <fullName evidence="8">GTPase Obg</fullName>
        <ecNumber evidence="8">3.6.5.-</ecNumber>
    </recommendedName>
    <alternativeName>
        <fullName evidence="8">GTP-binding protein Obg</fullName>
    </alternativeName>
</protein>
<dbReference type="RefSeq" id="WP_093884183.1">
    <property type="nucleotide sequence ID" value="NZ_FOBS01000022.1"/>
</dbReference>
<evidence type="ECO:0000313" key="12">
    <source>
        <dbReference type="Proteomes" id="UP000198744"/>
    </source>
</evidence>
<evidence type="ECO:0000259" key="10">
    <source>
        <dbReference type="PROSITE" id="PS51883"/>
    </source>
</evidence>
<dbReference type="SUPFAM" id="SSF52540">
    <property type="entry name" value="P-loop containing nucleoside triphosphate hydrolases"/>
    <property type="match status" value="1"/>
</dbReference>
<evidence type="ECO:0000256" key="6">
    <source>
        <dbReference type="ARBA" id="ARBA00022842"/>
    </source>
</evidence>
<accession>A0A1H7ZEK5</accession>
<dbReference type="Proteomes" id="UP000198744">
    <property type="component" value="Unassembled WGS sequence"/>
</dbReference>